<gene>
    <name evidence="1" type="ORF">BDM02DRAFT_3099059</name>
</gene>
<organism evidence="1 2">
    <name type="scientific">Thelephora ganbajun</name>
    <name type="common">Ganba fungus</name>
    <dbReference type="NCBI Taxonomy" id="370292"/>
    <lineage>
        <taxon>Eukaryota</taxon>
        <taxon>Fungi</taxon>
        <taxon>Dikarya</taxon>
        <taxon>Basidiomycota</taxon>
        <taxon>Agaricomycotina</taxon>
        <taxon>Agaricomycetes</taxon>
        <taxon>Thelephorales</taxon>
        <taxon>Thelephoraceae</taxon>
        <taxon>Thelephora</taxon>
    </lineage>
</organism>
<dbReference type="Proteomes" id="UP000886501">
    <property type="component" value="Unassembled WGS sequence"/>
</dbReference>
<evidence type="ECO:0000313" key="2">
    <source>
        <dbReference type="Proteomes" id="UP000886501"/>
    </source>
</evidence>
<reference evidence="1" key="1">
    <citation type="submission" date="2019-10" db="EMBL/GenBank/DDBJ databases">
        <authorList>
            <consortium name="DOE Joint Genome Institute"/>
            <person name="Kuo A."/>
            <person name="Miyauchi S."/>
            <person name="Kiss E."/>
            <person name="Drula E."/>
            <person name="Kohler A."/>
            <person name="Sanchez-Garcia M."/>
            <person name="Andreopoulos B."/>
            <person name="Barry K.W."/>
            <person name="Bonito G."/>
            <person name="Buee M."/>
            <person name="Carver A."/>
            <person name="Chen C."/>
            <person name="Cichocki N."/>
            <person name="Clum A."/>
            <person name="Culley D."/>
            <person name="Crous P.W."/>
            <person name="Fauchery L."/>
            <person name="Girlanda M."/>
            <person name="Hayes R."/>
            <person name="Keri Z."/>
            <person name="Labutti K."/>
            <person name="Lipzen A."/>
            <person name="Lombard V."/>
            <person name="Magnuson J."/>
            <person name="Maillard F."/>
            <person name="Morin E."/>
            <person name="Murat C."/>
            <person name="Nolan M."/>
            <person name="Ohm R."/>
            <person name="Pangilinan J."/>
            <person name="Pereira M."/>
            <person name="Perotto S."/>
            <person name="Peter M."/>
            <person name="Riley R."/>
            <person name="Sitrit Y."/>
            <person name="Stielow B."/>
            <person name="Szollosi G."/>
            <person name="Zifcakova L."/>
            <person name="Stursova M."/>
            <person name="Spatafora J.W."/>
            <person name="Tedersoo L."/>
            <person name="Vaario L.-M."/>
            <person name="Yamada A."/>
            <person name="Yan M."/>
            <person name="Wang P."/>
            <person name="Xu J."/>
            <person name="Bruns T."/>
            <person name="Baldrian P."/>
            <person name="Vilgalys R."/>
            <person name="Henrissat B."/>
            <person name="Grigoriev I.V."/>
            <person name="Hibbett D."/>
            <person name="Nagy L.G."/>
            <person name="Martin F.M."/>
        </authorList>
    </citation>
    <scope>NUCLEOTIDE SEQUENCE</scope>
    <source>
        <strain evidence="1">P2</strain>
    </source>
</reference>
<dbReference type="EMBL" id="MU118046">
    <property type="protein sequence ID" value="KAF9646908.1"/>
    <property type="molecule type" value="Genomic_DNA"/>
</dbReference>
<accession>A0ACB6ZBZ3</accession>
<name>A0ACB6ZBZ3_THEGA</name>
<sequence length="101" mass="11208">WAAPEALKGGMRSKEADIFSFAAVMIEAFTGAVPFSGKSSTAVIYDIINGVRPSRPTHPTFTEDLWTLTQRCWDHNPHLRPEASEILQILLTPASVSHLFR</sequence>
<comment type="caution">
    <text evidence="1">The sequence shown here is derived from an EMBL/GenBank/DDBJ whole genome shotgun (WGS) entry which is preliminary data.</text>
</comment>
<feature type="non-terminal residue" evidence="1">
    <location>
        <position position="1"/>
    </location>
</feature>
<reference evidence="1" key="2">
    <citation type="journal article" date="2020" name="Nat. Commun.">
        <title>Large-scale genome sequencing of mycorrhizal fungi provides insights into the early evolution of symbiotic traits.</title>
        <authorList>
            <person name="Miyauchi S."/>
            <person name="Kiss E."/>
            <person name="Kuo A."/>
            <person name="Drula E."/>
            <person name="Kohler A."/>
            <person name="Sanchez-Garcia M."/>
            <person name="Morin E."/>
            <person name="Andreopoulos B."/>
            <person name="Barry K.W."/>
            <person name="Bonito G."/>
            <person name="Buee M."/>
            <person name="Carver A."/>
            <person name="Chen C."/>
            <person name="Cichocki N."/>
            <person name="Clum A."/>
            <person name="Culley D."/>
            <person name="Crous P.W."/>
            <person name="Fauchery L."/>
            <person name="Girlanda M."/>
            <person name="Hayes R.D."/>
            <person name="Keri Z."/>
            <person name="LaButti K."/>
            <person name="Lipzen A."/>
            <person name="Lombard V."/>
            <person name="Magnuson J."/>
            <person name="Maillard F."/>
            <person name="Murat C."/>
            <person name="Nolan M."/>
            <person name="Ohm R.A."/>
            <person name="Pangilinan J."/>
            <person name="Pereira M.F."/>
            <person name="Perotto S."/>
            <person name="Peter M."/>
            <person name="Pfister S."/>
            <person name="Riley R."/>
            <person name="Sitrit Y."/>
            <person name="Stielow J.B."/>
            <person name="Szollosi G."/>
            <person name="Zifcakova L."/>
            <person name="Stursova M."/>
            <person name="Spatafora J.W."/>
            <person name="Tedersoo L."/>
            <person name="Vaario L.M."/>
            <person name="Yamada A."/>
            <person name="Yan M."/>
            <person name="Wang P."/>
            <person name="Xu J."/>
            <person name="Bruns T."/>
            <person name="Baldrian P."/>
            <person name="Vilgalys R."/>
            <person name="Dunand C."/>
            <person name="Henrissat B."/>
            <person name="Grigoriev I.V."/>
            <person name="Hibbett D."/>
            <person name="Nagy L.G."/>
            <person name="Martin F.M."/>
        </authorList>
    </citation>
    <scope>NUCLEOTIDE SEQUENCE</scope>
    <source>
        <strain evidence="1">P2</strain>
    </source>
</reference>
<protein>
    <submittedName>
        <fullName evidence="1">Kinase-like protein</fullName>
    </submittedName>
</protein>
<proteinExistence type="predicted"/>
<evidence type="ECO:0000313" key="1">
    <source>
        <dbReference type="EMBL" id="KAF9646908.1"/>
    </source>
</evidence>
<keyword evidence="2" id="KW-1185">Reference proteome</keyword>